<name>A0ABM7TDN4_9CLOT</name>
<gene>
    <name evidence="1" type="ORF">psyc5s11_55040</name>
</gene>
<protein>
    <recommendedName>
        <fullName evidence="3">DUF2577 domain-containing protein</fullName>
    </recommendedName>
</protein>
<evidence type="ECO:0000313" key="1">
    <source>
        <dbReference type="EMBL" id="BCZ49437.1"/>
    </source>
</evidence>
<dbReference type="InterPro" id="IPR022555">
    <property type="entry name" value="DUF2577"/>
</dbReference>
<proteinExistence type="predicted"/>
<dbReference type="Proteomes" id="UP000824633">
    <property type="component" value="Chromosome"/>
</dbReference>
<keyword evidence="2" id="KW-1185">Reference proteome</keyword>
<evidence type="ECO:0008006" key="3">
    <source>
        <dbReference type="Google" id="ProtNLM"/>
    </source>
</evidence>
<dbReference type="Pfam" id="PF10844">
    <property type="entry name" value="DUF2577"/>
    <property type="match status" value="1"/>
</dbReference>
<dbReference type="EMBL" id="AP024849">
    <property type="protein sequence ID" value="BCZ49437.1"/>
    <property type="molecule type" value="Genomic_DNA"/>
</dbReference>
<sequence>MNPYIKILNAARKEGSKDNPPSICIGKVISPPPNLIIETKNLQLYTDDIYIADYLLQGYSRGILITDGAGTKITTIDSLKENDRVAIMPTADLQTWIILCKVVSI</sequence>
<reference evidence="2" key="1">
    <citation type="submission" date="2021-07" db="EMBL/GenBank/DDBJ databases">
        <title>Complete genome sequencing of a Clostridium isolate.</title>
        <authorList>
            <person name="Ueki A."/>
            <person name="Tonouchi A."/>
        </authorList>
    </citation>
    <scope>NUCLEOTIDE SEQUENCE [LARGE SCALE GENOMIC DNA]</scope>
    <source>
        <strain evidence="2">C5S11</strain>
    </source>
</reference>
<evidence type="ECO:0000313" key="2">
    <source>
        <dbReference type="Proteomes" id="UP000824633"/>
    </source>
</evidence>
<organism evidence="1 2">
    <name type="scientific">Clostridium gelidum</name>
    <dbReference type="NCBI Taxonomy" id="704125"/>
    <lineage>
        <taxon>Bacteria</taxon>
        <taxon>Bacillati</taxon>
        <taxon>Bacillota</taxon>
        <taxon>Clostridia</taxon>
        <taxon>Eubacteriales</taxon>
        <taxon>Clostridiaceae</taxon>
        <taxon>Clostridium</taxon>
    </lineage>
</organism>
<dbReference type="RefSeq" id="WP_224035619.1">
    <property type="nucleotide sequence ID" value="NZ_AP024849.1"/>
</dbReference>
<accession>A0ABM7TDN4</accession>